<keyword evidence="1" id="KW-0812">Transmembrane</keyword>
<name>A0A0H4A0K4_9VIBR</name>
<evidence type="ECO:0000256" key="1">
    <source>
        <dbReference type="SAM" id="Phobius"/>
    </source>
</evidence>
<dbReference type="EMBL" id="KP795639">
    <property type="protein sequence ID" value="AKN39256.1"/>
    <property type="molecule type" value="Genomic_DNA"/>
</dbReference>
<keyword evidence="1" id="KW-0472">Membrane</keyword>
<protein>
    <submittedName>
        <fullName evidence="2">Uncharacterized protein</fullName>
    </submittedName>
</protein>
<sequence>MKVQMKRAKQRGLALLDVLFAMALMGLIIAGASKWMAIQKEKMRQGIIAHASSL</sequence>
<evidence type="ECO:0000313" key="2">
    <source>
        <dbReference type="EMBL" id="AKN39256.1"/>
    </source>
</evidence>
<proteinExistence type="predicted"/>
<accession>A0A0H4A0K4</accession>
<dbReference type="AlphaFoldDB" id="A0A0H4A0K4"/>
<feature type="transmembrane region" description="Helical" evidence="1">
    <location>
        <begin position="12"/>
        <end position="33"/>
    </location>
</feature>
<keyword evidence="1" id="KW-1133">Transmembrane helix</keyword>
<organism evidence="2">
    <name type="scientific">Vibrio tasmaniensis</name>
    <dbReference type="NCBI Taxonomy" id="212663"/>
    <lineage>
        <taxon>Bacteria</taxon>
        <taxon>Pseudomonadati</taxon>
        <taxon>Pseudomonadota</taxon>
        <taxon>Gammaproteobacteria</taxon>
        <taxon>Vibrionales</taxon>
        <taxon>Vibrionaceae</taxon>
        <taxon>Vibrio</taxon>
    </lineage>
</organism>
<reference evidence="2" key="1">
    <citation type="journal article" date="2015" name="MBio">
        <title>Eco-Evolutionary Dynamics of Episomes among Ecologically Cohesive Bacterial Populations.</title>
        <authorList>
            <person name="Xue H."/>
            <person name="Cordero O.X."/>
            <person name="Camas F.M."/>
            <person name="Trimble W."/>
            <person name="Meyer F."/>
            <person name="Guglielmini J."/>
            <person name="Rocha E.P."/>
            <person name="Polz M.F."/>
        </authorList>
    </citation>
    <scope>NUCLEOTIDE SEQUENCE</scope>
    <source>
        <strain evidence="2">FF_375</strain>
    </source>
</reference>